<name>A0A1F6CZM6_9BACT</name>
<keyword evidence="1" id="KW-1133">Transmembrane helix</keyword>
<keyword evidence="1" id="KW-0472">Membrane</keyword>
<reference evidence="2 3" key="1">
    <citation type="journal article" date="2016" name="Nat. Commun.">
        <title>Thousands of microbial genomes shed light on interconnected biogeochemical processes in an aquifer system.</title>
        <authorList>
            <person name="Anantharaman K."/>
            <person name="Brown C.T."/>
            <person name="Hug L.A."/>
            <person name="Sharon I."/>
            <person name="Castelle C.J."/>
            <person name="Probst A.J."/>
            <person name="Thomas B.C."/>
            <person name="Singh A."/>
            <person name="Wilkins M.J."/>
            <person name="Karaoz U."/>
            <person name="Brodie E.L."/>
            <person name="Williams K.H."/>
            <person name="Hubbard S.S."/>
            <person name="Banfield J.F."/>
        </authorList>
    </citation>
    <scope>NUCLEOTIDE SEQUENCE [LARGE SCALE GENOMIC DNA]</scope>
</reference>
<dbReference type="Proteomes" id="UP000177659">
    <property type="component" value="Unassembled WGS sequence"/>
</dbReference>
<gene>
    <name evidence="2" type="ORF">A3D62_00620</name>
</gene>
<keyword evidence="1" id="KW-0812">Transmembrane</keyword>
<feature type="transmembrane region" description="Helical" evidence="1">
    <location>
        <begin position="12"/>
        <end position="32"/>
    </location>
</feature>
<dbReference type="EMBL" id="MFLC01000035">
    <property type="protein sequence ID" value="OGG54629.1"/>
    <property type="molecule type" value="Genomic_DNA"/>
</dbReference>
<evidence type="ECO:0000313" key="3">
    <source>
        <dbReference type="Proteomes" id="UP000177659"/>
    </source>
</evidence>
<sequence length="84" mass="9308">MLTTSRAIKIATAWISVVYVICYAGVALFLGIREGFMEYALHTRIDTGVNVVSLTTFITGLIVWNVMAAVAAWLFVVLTKYFSK</sequence>
<dbReference type="AlphaFoldDB" id="A0A1F6CZM6"/>
<evidence type="ECO:0000313" key="2">
    <source>
        <dbReference type="EMBL" id="OGG54629.1"/>
    </source>
</evidence>
<comment type="caution">
    <text evidence="2">The sequence shown here is derived from an EMBL/GenBank/DDBJ whole genome shotgun (WGS) entry which is preliminary data.</text>
</comment>
<accession>A0A1F6CZM6</accession>
<evidence type="ECO:0000256" key="1">
    <source>
        <dbReference type="SAM" id="Phobius"/>
    </source>
</evidence>
<protein>
    <submittedName>
        <fullName evidence="2">Uncharacterized protein</fullName>
    </submittedName>
</protein>
<feature type="transmembrane region" description="Helical" evidence="1">
    <location>
        <begin position="52"/>
        <end position="78"/>
    </location>
</feature>
<proteinExistence type="predicted"/>
<organism evidence="2 3">
    <name type="scientific">Candidatus Kaiserbacteria bacterium RIFCSPHIGHO2_02_FULL_49_11</name>
    <dbReference type="NCBI Taxonomy" id="1798489"/>
    <lineage>
        <taxon>Bacteria</taxon>
        <taxon>Candidatus Kaiseribacteriota</taxon>
    </lineage>
</organism>